<dbReference type="CDD" id="cd00333">
    <property type="entry name" value="MIP"/>
    <property type="match status" value="1"/>
</dbReference>
<evidence type="ECO:0000256" key="10">
    <source>
        <dbReference type="RuleBase" id="RU000477"/>
    </source>
</evidence>
<evidence type="ECO:0000256" key="4">
    <source>
        <dbReference type="ARBA" id="ARBA00022692"/>
    </source>
</evidence>
<comment type="catalytic activity">
    <reaction evidence="9">
        <text>glycerol(in) = glycerol(out)</text>
        <dbReference type="Rhea" id="RHEA:29675"/>
        <dbReference type="ChEBI" id="CHEBI:17754"/>
    </reaction>
</comment>
<organism evidence="12 13">
    <name type="scientific">Sarcophilus harrisii</name>
    <name type="common">Tasmanian devil</name>
    <name type="synonym">Sarcophilus laniarius</name>
    <dbReference type="NCBI Taxonomy" id="9305"/>
    <lineage>
        <taxon>Eukaryota</taxon>
        <taxon>Metazoa</taxon>
        <taxon>Chordata</taxon>
        <taxon>Craniata</taxon>
        <taxon>Vertebrata</taxon>
        <taxon>Euteleostomi</taxon>
        <taxon>Mammalia</taxon>
        <taxon>Metatheria</taxon>
        <taxon>Dasyuromorphia</taxon>
        <taxon>Dasyuridae</taxon>
        <taxon>Sarcophilus</taxon>
    </lineage>
</organism>
<dbReference type="CTD" id="366"/>
<dbReference type="GeneID" id="100913719"/>
<dbReference type="GO" id="GO:0140070">
    <property type="term" value="F:hydrogen peroxide channel activity"/>
    <property type="evidence" value="ECO:0007669"/>
    <property type="project" value="Ensembl"/>
</dbReference>
<evidence type="ECO:0000313" key="13">
    <source>
        <dbReference type="Proteomes" id="UP000007648"/>
    </source>
</evidence>
<dbReference type="GeneTree" id="ENSGT00940000160582"/>
<dbReference type="GO" id="GO:0015250">
    <property type="term" value="F:water channel activity"/>
    <property type="evidence" value="ECO:0007669"/>
    <property type="project" value="Ensembl"/>
</dbReference>
<dbReference type="InterPro" id="IPR050363">
    <property type="entry name" value="MIP/Aquaporin"/>
</dbReference>
<dbReference type="Gene3D" id="1.20.1080.10">
    <property type="entry name" value="Glycerol uptake facilitator protein"/>
    <property type="match status" value="1"/>
</dbReference>
<dbReference type="STRING" id="9305.ENSSHAP00000013384"/>
<evidence type="ECO:0000256" key="2">
    <source>
        <dbReference type="ARBA" id="ARBA00006175"/>
    </source>
</evidence>
<feature type="transmembrane region" description="Helical" evidence="11">
    <location>
        <begin position="199"/>
        <end position="217"/>
    </location>
</feature>
<dbReference type="PANTHER" id="PTHR43829">
    <property type="entry name" value="AQUAPORIN OR AQUAGLYCEROPORIN RELATED"/>
    <property type="match status" value="1"/>
</dbReference>
<keyword evidence="5 11" id="KW-1133">Transmembrane helix</keyword>
<evidence type="ECO:0000256" key="5">
    <source>
        <dbReference type="ARBA" id="ARBA00022989"/>
    </source>
</evidence>
<dbReference type="OrthoDB" id="3222at2759"/>
<dbReference type="InterPro" id="IPR000425">
    <property type="entry name" value="MIP"/>
</dbReference>
<dbReference type="GO" id="GO:0016323">
    <property type="term" value="C:basolateral plasma membrane"/>
    <property type="evidence" value="ECO:0007669"/>
    <property type="project" value="Ensembl"/>
</dbReference>
<evidence type="ECO:0000256" key="11">
    <source>
        <dbReference type="SAM" id="Phobius"/>
    </source>
</evidence>
<dbReference type="Proteomes" id="UP000007648">
    <property type="component" value="Unassembled WGS sequence"/>
</dbReference>
<dbReference type="eggNOG" id="KOG0224">
    <property type="taxonomic scope" value="Eukaryota"/>
</dbReference>
<accession>G3WD79</accession>
<protein>
    <submittedName>
        <fullName evidence="12">Aquaporin 9</fullName>
    </submittedName>
</protein>
<evidence type="ECO:0000256" key="1">
    <source>
        <dbReference type="ARBA" id="ARBA00004141"/>
    </source>
</evidence>
<name>G3WD79_SARHA</name>
<dbReference type="PRINTS" id="PR02021">
    <property type="entry name" value="AQUAPORIN9"/>
</dbReference>
<feature type="transmembrane region" description="Helical" evidence="11">
    <location>
        <begin position="91"/>
        <end position="111"/>
    </location>
</feature>
<dbReference type="PRINTS" id="PR00783">
    <property type="entry name" value="MINTRINSICP"/>
</dbReference>
<dbReference type="NCBIfam" id="TIGR00861">
    <property type="entry name" value="MIP"/>
    <property type="match status" value="1"/>
</dbReference>
<evidence type="ECO:0000313" key="12">
    <source>
        <dbReference type="Ensembl" id="ENSSHAP00000013384.1"/>
    </source>
</evidence>
<feature type="transmembrane region" description="Helical" evidence="11">
    <location>
        <begin position="141"/>
        <end position="162"/>
    </location>
</feature>
<dbReference type="GO" id="GO:0071320">
    <property type="term" value="P:cellular response to cAMP"/>
    <property type="evidence" value="ECO:0007669"/>
    <property type="project" value="Ensembl"/>
</dbReference>
<proteinExistence type="inferred from homology"/>
<gene>
    <name evidence="12" type="primary">AQP9</name>
</gene>
<dbReference type="AlphaFoldDB" id="G3WD79"/>
<dbReference type="InterPro" id="IPR023271">
    <property type="entry name" value="Aquaporin-like"/>
</dbReference>
<dbReference type="InterPro" id="IPR015685">
    <property type="entry name" value="Aquaporin_9"/>
</dbReference>
<keyword evidence="13" id="KW-1185">Reference proteome</keyword>
<dbReference type="PROSITE" id="PS00221">
    <property type="entry name" value="MIP"/>
    <property type="match status" value="1"/>
</dbReference>
<dbReference type="InParanoid" id="G3WD79"/>
<dbReference type="FunFam" id="1.20.1080.10:FF:000005">
    <property type="entry name" value="Aquaporin 3"/>
    <property type="match status" value="1"/>
</dbReference>
<feature type="transmembrane region" description="Helical" evidence="11">
    <location>
        <begin position="280"/>
        <end position="301"/>
    </location>
</feature>
<keyword evidence="3 10" id="KW-0813">Transport</keyword>
<dbReference type="GO" id="GO:0071722">
    <property type="term" value="P:detoxification of arsenic-containing substance"/>
    <property type="evidence" value="ECO:0007669"/>
    <property type="project" value="Ensembl"/>
</dbReference>
<dbReference type="OMA" id="WGFAVLT"/>
<evidence type="ECO:0000256" key="7">
    <source>
        <dbReference type="ARBA" id="ARBA00033993"/>
    </source>
</evidence>
<dbReference type="SUPFAM" id="SSF81338">
    <property type="entry name" value="Aquaporin-like"/>
    <property type="match status" value="1"/>
</dbReference>
<feature type="transmembrane region" description="Helical" evidence="11">
    <location>
        <begin position="229"/>
        <end position="246"/>
    </location>
</feature>
<dbReference type="FunCoup" id="G3WD79">
    <property type="interactions" value="25"/>
</dbReference>
<comment type="similarity">
    <text evidence="2 10">Belongs to the MIP/aquaporin (TC 1.A.8) family.</text>
</comment>
<dbReference type="KEGG" id="shr:100913719"/>
<dbReference type="RefSeq" id="XP_003755771.2">
    <property type="nucleotide sequence ID" value="XM_003755723.4"/>
</dbReference>
<keyword evidence="6 11" id="KW-0472">Membrane</keyword>
<comment type="catalytic activity">
    <reaction evidence="8">
        <text>H2O(in) = H2O(out)</text>
        <dbReference type="Rhea" id="RHEA:29667"/>
        <dbReference type="ChEBI" id="CHEBI:15377"/>
    </reaction>
</comment>
<feature type="transmembrane region" description="Helical" evidence="11">
    <location>
        <begin position="64"/>
        <end position="85"/>
    </location>
</feature>
<dbReference type="GO" id="GO:0015254">
    <property type="term" value="F:glycerol channel activity"/>
    <property type="evidence" value="ECO:0007669"/>
    <property type="project" value="Ensembl"/>
</dbReference>
<dbReference type="InterPro" id="IPR022357">
    <property type="entry name" value="MIP_CS"/>
</dbReference>
<keyword evidence="4 10" id="KW-0812">Transmembrane</keyword>
<evidence type="ECO:0000256" key="3">
    <source>
        <dbReference type="ARBA" id="ARBA00022448"/>
    </source>
</evidence>
<evidence type="ECO:0000256" key="9">
    <source>
        <dbReference type="ARBA" id="ARBA00049405"/>
    </source>
</evidence>
<dbReference type="PANTHER" id="PTHR43829:SF6">
    <property type="entry name" value="AQUAPORIN-9"/>
    <property type="match status" value="1"/>
</dbReference>
<dbReference type="Pfam" id="PF00230">
    <property type="entry name" value="MIP"/>
    <property type="match status" value="1"/>
</dbReference>
<sequence>MKTSPDEVLSHIESLSPCLYSQRILSTISMNLICGYKNQEMDRKLGKTFKEKLILKNVLVKEMIAEFLGTFMLIVLGCGSVAQAVLSRGVAGGIVTINVGFAVAVAMAVYVSGGVSGGHINPAVTFAMCLYGRMKWYKFPFYIGAQFLGAFIGAATLFGIYYDAIRCFAEGKLLVTGENATAQIFATYPVKYLTVANEFADQVVSSSFLLLVVFAIFDEKNWRVPKGLEPVVIGLLILVLSCSLGMNTGCAMNPARDLSPRLFTALAGWGFEVFTAGSHFWWIPVVGPFLGGAIGGFIYIYGIEIHHADPETEDKMEQVEEKHELSVIM</sequence>
<dbReference type="Ensembl" id="ENSSHAT00000013495.2">
    <property type="protein sequence ID" value="ENSSHAP00000013384.1"/>
    <property type="gene ID" value="ENSSHAG00000011444.2"/>
</dbReference>
<reference evidence="12" key="2">
    <citation type="submission" date="2025-08" db="UniProtKB">
        <authorList>
            <consortium name="Ensembl"/>
        </authorList>
    </citation>
    <scope>IDENTIFICATION</scope>
</reference>
<reference evidence="12 13" key="1">
    <citation type="journal article" date="2011" name="Proc. Natl. Acad. Sci. U.S.A.">
        <title>Genetic diversity and population structure of the endangered marsupial Sarcophilus harrisii (Tasmanian devil).</title>
        <authorList>
            <person name="Miller W."/>
            <person name="Hayes V.M."/>
            <person name="Ratan A."/>
            <person name="Petersen D.C."/>
            <person name="Wittekindt N.E."/>
            <person name="Miller J."/>
            <person name="Walenz B."/>
            <person name="Knight J."/>
            <person name="Qi J."/>
            <person name="Zhao F."/>
            <person name="Wang Q."/>
            <person name="Bedoya-Reina O.C."/>
            <person name="Katiyar N."/>
            <person name="Tomsho L.P."/>
            <person name="Kasson L.M."/>
            <person name="Hardie R.A."/>
            <person name="Woodbridge P."/>
            <person name="Tindall E.A."/>
            <person name="Bertelsen M.F."/>
            <person name="Dixon D."/>
            <person name="Pyecroft S."/>
            <person name="Helgen K.M."/>
            <person name="Lesk A.M."/>
            <person name="Pringle T.H."/>
            <person name="Patterson N."/>
            <person name="Zhang Y."/>
            <person name="Kreiss A."/>
            <person name="Woods G.M."/>
            <person name="Jones M.E."/>
            <person name="Schuster S.C."/>
        </authorList>
    </citation>
    <scope>NUCLEOTIDE SEQUENCE [LARGE SCALE GENOMIC DNA]</scope>
</reference>
<comment type="catalytic activity">
    <reaction evidence="7">
        <text>urea(in) = urea(out)</text>
        <dbReference type="Rhea" id="RHEA:32799"/>
        <dbReference type="ChEBI" id="CHEBI:16199"/>
    </reaction>
</comment>
<evidence type="ECO:0000256" key="8">
    <source>
        <dbReference type="ARBA" id="ARBA00034651"/>
    </source>
</evidence>
<reference evidence="12" key="3">
    <citation type="submission" date="2025-09" db="UniProtKB">
        <authorList>
            <consortium name="Ensembl"/>
        </authorList>
    </citation>
    <scope>IDENTIFICATION</scope>
</reference>
<dbReference type="GO" id="GO:0015265">
    <property type="term" value="F:urea channel activity"/>
    <property type="evidence" value="ECO:0007669"/>
    <property type="project" value="Ensembl"/>
</dbReference>
<evidence type="ECO:0000256" key="6">
    <source>
        <dbReference type="ARBA" id="ARBA00023136"/>
    </source>
</evidence>
<comment type="subcellular location">
    <subcellularLocation>
        <location evidence="1">Membrane</location>
        <topology evidence="1">Multi-pass membrane protein</topology>
    </subcellularLocation>
</comment>